<gene>
    <name evidence="2" type="ORF">ThimaDRAFT_3860</name>
</gene>
<dbReference type="Proteomes" id="UP000005459">
    <property type="component" value="Unassembled WGS sequence"/>
</dbReference>
<dbReference type="eggNOG" id="COG4930">
    <property type="taxonomic scope" value="Bacteria"/>
</dbReference>
<name>F9UG07_9GAMM</name>
<accession>F9UG07</accession>
<evidence type="ECO:0000313" key="3">
    <source>
        <dbReference type="Proteomes" id="UP000005459"/>
    </source>
</evidence>
<dbReference type="AlphaFoldDB" id="F9UG07"/>
<dbReference type="OrthoDB" id="5297084at2"/>
<proteinExistence type="predicted"/>
<sequence length="468" mass="53508">MAINTNLDRKIVELLGDLTIDKERVRNLRIRETRTITTFVEEWLVSRYQRPDKSDDAVFNDITSFMRQHLPTKSEKEVIKNRIINGDSVVLLDRFDVRVDIKQGKRFVTIPCLDESRAEASNVLLEEHSALLSGGQWGAGRLQLRQESKGPNVIELIEFRPMQSGQVRLQAIIDARKEFSTEEWLAVLIRTMGYEPDSYSVSQRRQMVLRLLPLVQKNLNMMELAPKGTGKSFVFSNLSRHVWLNSGGALTRAQLFKNMNTKEEGLIARFDVLVLDEGQSIEFKGESEIHSKLKDYLESGHYTIGQDKVTSECGLMILANIDLDYHGQPSRADFIRQLPDMFHDDALIDRFHGIIAGWEIPRISISHFAQGPGIKADVFGEYAHQLRTESFSIFPYGEAPILKGDTRDVKAVERLARALSRLYMLNPDQADYEEFVLQPAVELRQRVRSQLAALNPSEFSPRIQIEIH</sequence>
<dbReference type="STRING" id="768671.ThimaDRAFT_3860"/>
<reference evidence="2 3" key="1">
    <citation type="submission" date="2011-06" db="EMBL/GenBank/DDBJ databases">
        <title>The draft genome of Thiocapsa marina 5811.</title>
        <authorList>
            <consortium name="US DOE Joint Genome Institute (JGI-PGF)"/>
            <person name="Lucas S."/>
            <person name="Han J."/>
            <person name="Cheng J.-F."/>
            <person name="Goodwin L."/>
            <person name="Pitluck S."/>
            <person name="Peters L."/>
            <person name="Land M.L."/>
            <person name="Hauser L."/>
            <person name="Vogl K."/>
            <person name="Liu Z."/>
            <person name="Imhoff J."/>
            <person name="Thiel V."/>
            <person name="Frigaard N.-U."/>
            <person name="Bryant D."/>
            <person name="Woyke T.J."/>
        </authorList>
    </citation>
    <scope>NUCLEOTIDE SEQUENCE [LARGE SCALE GENOMIC DNA]</scope>
    <source>
        <strain evidence="2 3">5811</strain>
    </source>
</reference>
<keyword evidence="3" id="KW-1185">Reference proteome</keyword>
<evidence type="ECO:0000313" key="2">
    <source>
        <dbReference type="EMBL" id="EGV17031.1"/>
    </source>
</evidence>
<feature type="domain" description="BREX system Lon protease-like BrxL N-terminal" evidence="1">
    <location>
        <begin position="17"/>
        <end position="143"/>
    </location>
</feature>
<dbReference type="PATRIC" id="fig|768671.3.peg.4073"/>
<dbReference type="Pfam" id="PF13337">
    <property type="entry name" value="BrxL_ATPase"/>
    <property type="match status" value="1"/>
</dbReference>
<dbReference type="InterPro" id="IPR046838">
    <property type="entry name" value="BrxL_N"/>
</dbReference>
<dbReference type="EMBL" id="AFWV01000013">
    <property type="protein sequence ID" value="EGV17031.1"/>
    <property type="molecule type" value="Genomic_DNA"/>
</dbReference>
<protein>
    <recommendedName>
        <fullName evidence="1">BREX system Lon protease-like BrxL N-terminal domain-containing protein</fullName>
    </recommendedName>
</protein>
<organism evidence="2 3">
    <name type="scientific">Thiocapsa marina 5811</name>
    <dbReference type="NCBI Taxonomy" id="768671"/>
    <lineage>
        <taxon>Bacteria</taxon>
        <taxon>Pseudomonadati</taxon>
        <taxon>Pseudomonadota</taxon>
        <taxon>Gammaproteobacteria</taxon>
        <taxon>Chromatiales</taxon>
        <taxon>Chromatiaceae</taxon>
        <taxon>Thiocapsa</taxon>
    </lineage>
</organism>
<dbReference type="InterPro" id="IPR014061">
    <property type="entry name" value="BrxL-like"/>
</dbReference>
<evidence type="ECO:0000259" key="1">
    <source>
        <dbReference type="Pfam" id="PF20442"/>
    </source>
</evidence>
<dbReference type="RefSeq" id="WP_007194732.1">
    <property type="nucleotide sequence ID" value="NZ_AFWV01000013.1"/>
</dbReference>
<dbReference type="NCBIfam" id="TIGR02688">
    <property type="entry name" value="BREX system Lon protease-like protein BrxL"/>
    <property type="match status" value="1"/>
</dbReference>
<dbReference type="Pfam" id="PF20442">
    <property type="entry name" value="BrxL_N"/>
    <property type="match status" value="1"/>
</dbReference>